<proteinExistence type="predicted"/>
<dbReference type="AlphaFoldDB" id="A0A518KB39"/>
<dbReference type="RefSeq" id="WP_145113937.1">
    <property type="nucleotide sequence ID" value="NZ_CP036349.1"/>
</dbReference>
<accession>A0A518KB39</accession>
<evidence type="ECO:0000256" key="1">
    <source>
        <dbReference type="SAM" id="Phobius"/>
    </source>
</evidence>
<feature type="transmembrane region" description="Helical" evidence="1">
    <location>
        <begin position="12"/>
        <end position="31"/>
    </location>
</feature>
<evidence type="ECO:0000313" key="3">
    <source>
        <dbReference type="Proteomes" id="UP000316426"/>
    </source>
</evidence>
<dbReference type="KEGG" id="bmei:Spa11_32210"/>
<protein>
    <submittedName>
        <fullName evidence="2">Uncharacterized protein</fullName>
    </submittedName>
</protein>
<evidence type="ECO:0000313" key="2">
    <source>
        <dbReference type="EMBL" id="QDV75012.1"/>
    </source>
</evidence>
<dbReference type="EMBL" id="CP036349">
    <property type="protein sequence ID" value="QDV75012.1"/>
    <property type="molecule type" value="Genomic_DNA"/>
</dbReference>
<keyword evidence="1" id="KW-1133">Transmembrane helix</keyword>
<keyword evidence="3" id="KW-1185">Reference proteome</keyword>
<organism evidence="2 3">
    <name type="scientific">Botrimarina mediterranea</name>
    <dbReference type="NCBI Taxonomy" id="2528022"/>
    <lineage>
        <taxon>Bacteria</taxon>
        <taxon>Pseudomonadati</taxon>
        <taxon>Planctomycetota</taxon>
        <taxon>Planctomycetia</taxon>
        <taxon>Pirellulales</taxon>
        <taxon>Lacipirellulaceae</taxon>
        <taxon>Botrimarina</taxon>
    </lineage>
</organism>
<keyword evidence="1" id="KW-0812">Transmembrane</keyword>
<sequence>MKTEERPYPLDRLALGLSLSGVVLGVLIAIGGRLNAQDFTMHGYGVFVAFSVAAIVLGIITRTSAIGRTALITSSILLVGSLGMLA</sequence>
<reference evidence="2 3" key="1">
    <citation type="submission" date="2019-02" db="EMBL/GenBank/DDBJ databases">
        <title>Deep-cultivation of Planctomycetes and their phenomic and genomic characterization uncovers novel biology.</title>
        <authorList>
            <person name="Wiegand S."/>
            <person name="Jogler M."/>
            <person name="Boedeker C."/>
            <person name="Pinto D."/>
            <person name="Vollmers J."/>
            <person name="Rivas-Marin E."/>
            <person name="Kohn T."/>
            <person name="Peeters S.H."/>
            <person name="Heuer A."/>
            <person name="Rast P."/>
            <person name="Oberbeckmann S."/>
            <person name="Bunk B."/>
            <person name="Jeske O."/>
            <person name="Meyerdierks A."/>
            <person name="Storesund J.E."/>
            <person name="Kallscheuer N."/>
            <person name="Luecker S."/>
            <person name="Lage O.M."/>
            <person name="Pohl T."/>
            <person name="Merkel B.J."/>
            <person name="Hornburger P."/>
            <person name="Mueller R.-W."/>
            <person name="Bruemmer F."/>
            <person name="Labrenz M."/>
            <person name="Spormann A.M."/>
            <person name="Op den Camp H."/>
            <person name="Overmann J."/>
            <person name="Amann R."/>
            <person name="Jetten M.S.M."/>
            <person name="Mascher T."/>
            <person name="Medema M.H."/>
            <person name="Devos D.P."/>
            <person name="Kaster A.-K."/>
            <person name="Ovreas L."/>
            <person name="Rohde M."/>
            <person name="Galperin M.Y."/>
            <person name="Jogler C."/>
        </authorList>
    </citation>
    <scope>NUCLEOTIDE SEQUENCE [LARGE SCALE GENOMIC DNA]</scope>
    <source>
        <strain evidence="2 3">Spa11</strain>
    </source>
</reference>
<gene>
    <name evidence="2" type="ORF">Spa11_32210</name>
</gene>
<dbReference type="Proteomes" id="UP000316426">
    <property type="component" value="Chromosome"/>
</dbReference>
<name>A0A518KB39_9BACT</name>
<keyword evidence="1" id="KW-0472">Membrane</keyword>
<feature type="transmembrane region" description="Helical" evidence="1">
    <location>
        <begin position="43"/>
        <end position="60"/>
    </location>
</feature>